<reference evidence="2" key="1">
    <citation type="journal article" date="2019" name="Int. J. Syst. Evol. Microbiol.">
        <title>The Global Catalogue of Microorganisms (GCM) 10K type strain sequencing project: providing services to taxonomists for standard genome sequencing and annotation.</title>
        <authorList>
            <consortium name="The Broad Institute Genomics Platform"/>
            <consortium name="The Broad Institute Genome Sequencing Center for Infectious Disease"/>
            <person name="Wu L."/>
            <person name="Ma J."/>
        </authorList>
    </citation>
    <scope>NUCLEOTIDE SEQUENCE [LARGE SCALE GENOMIC DNA]</scope>
    <source>
        <strain evidence="2">NBRC 105001</strain>
    </source>
</reference>
<dbReference type="Proteomes" id="UP001156660">
    <property type="component" value="Unassembled WGS sequence"/>
</dbReference>
<name>A0ABQ6AFH9_9GAMM</name>
<protein>
    <recommendedName>
        <fullName evidence="3">Metallopeptidase DUF4344</fullName>
    </recommendedName>
</protein>
<dbReference type="Pfam" id="PF14247">
    <property type="entry name" value="DUF4344"/>
    <property type="match status" value="1"/>
</dbReference>
<evidence type="ECO:0008006" key="3">
    <source>
        <dbReference type="Google" id="ProtNLM"/>
    </source>
</evidence>
<dbReference type="EMBL" id="BSOU01000002">
    <property type="protein sequence ID" value="GLR74157.1"/>
    <property type="molecule type" value="Genomic_DNA"/>
</dbReference>
<accession>A0ABQ6AFH9</accession>
<dbReference type="InterPro" id="IPR025644">
    <property type="entry name" value="DUF4344"/>
</dbReference>
<organism evidence="1 2">
    <name type="scientific">Aliivibrio sifiae</name>
    <dbReference type="NCBI Taxonomy" id="566293"/>
    <lineage>
        <taxon>Bacteria</taxon>
        <taxon>Pseudomonadati</taxon>
        <taxon>Pseudomonadota</taxon>
        <taxon>Gammaproteobacteria</taxon>
        <taxon>Vibrionales</taxon>
        <taxon>Vibrionaceae</taxon>
        <taxon>Aliivibrio</taxon>
    </lineage>
</organism>
<keyword evidence="2" id="KW-1185">Reference proteome</keyword>
<gene>
    <name evidence="1" type="ORF">GCM10007855_10310</name>
</gene>
<comment type="caution">
    <text evidence="1">The sequence shown here is derived from an EMBL/GenBank/DDBJ whole genome shotgun (WGS) entry which is preliminary data.</text>
</comment>
<evidence type="ECO:0000313" key="2">
    <source>
        <dbReference type="Proteomes" id="UP001156660"/>
    </source>
</evidence>
<sequence>MLPLTQDMINGLTMKQPIRFSLFIALMSISLYSSAANPNISMQYLKPLTQQEVTIQQVIKESDINDTLITLSDHYFSFNKTVTIQYGSTDGPLYDPNSHAIHIPYSFYQESLDYFSKNKYQERFNKSPQLGALDTLLHTLLHESGHAFIADQNIPVLGKEEDAVDNFATILLLNYVDNGDDIAISAADMFAFESENRPDYYDFGEYIDEHSFDLQRYFSTLCLVYGSDPEKQSNLLDEVENDYLKDRKEFCEFQFESLSQNWDHYFKRSE</sequence>
<evidence type="ECO:0000313" key="1">
    <source>
        <dbReference type="EMBL" id="GLR74157.1"/>
    </source>
</evidence>
<proteinExistence type="predicted"/>